<dbReference type="EMBL" id="LR031358">
    <property type="protein sequence ID" value="VDB98928.1"/>
    <property type="molecule type" value="Genomic_DNA"/>
</dbReference>
<dbReference type="Proteomes" id="UP000294726">
    <property type="component" value="Chromosome"/>
</dbReference>
<organism evidence="1 2">
    <name type="scientific">Oenococcus oeni</name>
    <name type="common">Leuconostoc oenos</name>
    <dbReference type="NCBI Taxonomy" id="1247"/>
    <lineage>
        <taxon>Bacteria</taxon>
        <taxon>Bacillati</taxon>
        <taxon>Bacillota</taxon>
        <taxon>Bacilli</taxon>
        <taxon>Lactobacillales</taxon>
        <taxon>Lactobacillaceae</taxon>
        <taxon>Oenococcus</taxon>
    </lineage>
</organism>
<protein>
    <submittedName>
        <fullName evidence="1">Uncharacterized protein</fullName>
    </submittedName>
</protein>
<name>A0AAQ2USL0_OENOE</name>
<reference evidence="1 2" key="1">
    <citation type="submission" date="2018-08" db="EMBL/GenBank/DDBJ databases">
        <authorList>
            <person name="Lorentzen P. G. S. M."/>
        </authorList>
    </citation>
    <scope>NUCLEOTIDE SEQUENCE [LARGE SCALE GENOMIC DNA]</scope>
    <source>
        <strain evidence="1 2">CRBO_1381</strain>
    </source>
</reference>
<proteinExistence type="predicted"/>
<dbReference type="AlphaFoldDB" id="A0AAQ2USL0"/>
<evidence type="ECO:0000313" key="1">
    <source>
        <dbReference type="EMBL" id="VDB98928.1"/>
    </source>
</evidence>
<gene>
    <name evidence="1" type="ORF">OENI_1603</name>
</gene>
<evidence type="ECO:0000313" key="2">
    <source>
        <dbReference type="Proteomes" id="UP000294726"/>
    </source>
</evidence>
<accession>A0AAQ2USL0</accession>
<sequence length="69" mass="7544">MLSKINNNIENDGIVTRDSTVVALIFEKVASIGATVTEIAVASLINKEVAKMPSFKPKLFVFLSMVIYL</sequence>